<dbReference type="AlphaFoldDB" id="A0A7W9DAX0"/>
<organism evidence="1 2">
    <name type="scientific">Neomicrococcus lactis</name>
    <dbReference type="NCBI Taxonomy" id="732241"/>
    <lineage>
        <taxon>Bacteria</taxon>
        <taxon>Bacillati</taxon>
        <taxon>Actinomycetota</taxon>
        <taxon>Actinomycetes</taxon>
        <taxon>Micrococcales</taxon>
        <taxon>Micrococcaceae</taxon>
        <taxon>Neomicrococcus</taxon>
    </lineage>
</organism>
<evidence type="ECO:0000313" key="2">
    <source>
        <dbReference type="Proteomes" id="UP000523863"/>
    </source>
</evidence>
<protein>
    <submittedName>
        <fullName evidence="1">DivIVA domain-containing protein</fullName>
    </submittedName>
</protein>
<dbReference type="EMBL" id="JACHBL010000001">
    <property type="protein sequence ID" value="MBB5598098.1"/>
    <property type="molecule type" value="Genomic_DNA"/>
</dbReference>
<reference evidence="1 2" key="1">
    <citation type="submission" date="2020-08" db="EMBL/GenBank/DDBJ databases">
        <title>Sequencing the genomes of 1000 actinobacteria strains.</title>
        <authorList>
            <person name="Klenk H.-P."/>
        </authorList>
    </citation>
    <scope>NUCLEOTIDE SEQUENCE [LARGE SCALE GENOMIC DNA]</scope>
    <source>
        <strain evidence="1 2">DSM 23694</strain>
    </source>
</reference>
<accession>A0A7W9DAX0</accession>
<evidence type="ECO:0000313" key="1">
    <source>
        <dbReference type="EMBL" id="MBB5598098.1"/>
    </source>
</evidence>
<sequence>MSTENSATNGASFPRVSADDYGYAPQEVDAFIARARKSFASNETGPEAMTAEDIRSATFEPAKGGYDAAEVDEALDRLEQAFAGREESTVAVATVPPSQTAAARMDDDDVAAAPPAVTELPDDGEPLDFSDLVRGRLDRPRGERFRAPSNPGAMSYNRDDVDALCDRLVLNPRALDTQALRDVTFRVTRGDEGYEEAQVDAFLERVIQEIDGQL</sequence>
<dbReference type="InterPro" id="IPR019933">
    <property type="entry name" value="DivIVA_domain"/>
</dbReference>
<keyword evidence="2" id="KW-1185">Reference proteome</keyword>
<comment type="caution">
    <text evidence="1">The sequence shown here is derived from an EMBL/GenBank/DDBJ whole genome shotgun (WGS) entry which is preliminary data.</text>
</comment>
<dbReference type="RefSeq" id="WP_183641451.1">
    <property type="nucleotide sequence ID" value="NZ_JACHBL010000001.1"/>
</dbReference>
<gene>
    <name evidence="1" type="ORF">BKA12_001178</name>
</gene>
<name>A0A7W9DAX0_9MICC</name>
<dbReference type="Gene3D" id="6.10.250.660">
    <property type="match status" value="2"/>
</dbReference>
<proteinExistence type="predicted"/>
<dbReference type="NCBIfam" id="TIGR03544">
    <property type="entry name" value="DivI1A_domain"/>
    <property type="match status" value="2"/>
</dbReference>
<dbReference type="Proteomes" id="UP000523863">
    <property type="component" value="Unassembled WGS sequence"/>
</dbReference>